<dbReference type="PANTHER" id="PTHR30330:SF3">
    <property type="entry name" value="TRANSCRIPTIONAL REGULATOR, LRP FAMILY"/>
    <property type="match status" value="1"/>
</dbReference>
<evidence type="ECO:0000313" key="9">
    <source>
        <dbReference type="EMBL" id="GHC20533.1"/>
    </source>
</evidence>
<comment type="similarity">
    <text evidence="2 8">Belongs to the alanine or glycine:cation symporter (AGCS) (TC 2.A.25) family.</text>
</comment>
<feature type="transmembrane region" description="Helical" evidence="8">
    <location>
        <begin position="215"/>
        <end position="237"/>
    </location>
</feature>
<feature type="transmembrane region" description="Helical" evidence="8">
    <location>
        <begin position="69"/>
        <end position="93"/>
    </location>
</feature>
<keyword evidence="8" id="KW-0997">Cell inner membrane</keyword>
<evidence type="ECO:0000256" key="1">
    <source>
        <dbReference type="ARBA" id="ARBA00004651"/>
    </source>
</evidence>
<keyword evidence="4" id="KW-1003">Cell membrane</keyword>
<keyword evidence="7 8" id="KW-0472">Membrane</keyword>
<dbReference type="NCBIfam" id="TIGR00835">
    <property type="entry name" value="agcS"/>
    <property type="match status" value="1"/>
</dbReference>
<evidence type="ECO:0000256" key="5">
    <source>
        <dbReference type="ARBA" id="ARBA00022692"/>
    </source>
</evidence>
<comment type="caution">
    <text evidence="9">The sequence shown here is derived from an EMBL/GenBank/DDBJ whole genome shotgun (WGS) entry which is preliminary data.</text>
</comment>
<feature type="transmembrane region" description="Helical" evidence="8">
    <location>
        <begin position="394"/>
        <end position="413"/>
    </location>
</feature>
<accession>A0ABQ3FF36</accession>
<feature type="transmembrane region" description="Helical" evidence="8">
    <location>
        <begin position="15"/>
        <end position="35"/>
    </location>
</feature>
<dbReference type="InterPro" id="IPR001463">
    <property type="entry name" value="Na/Ala_symport"/>
</dbReference>
<feature type="transmembrane region" description="Helical" evidence="8">
    <location>
        <begin position="249"/>
        <end position="268"/>
    </location>
</feature>
<reference evidence="10" key="1">
    <citation type="journal article" date="2019" name="Int. J. Syst. Evol. Microbiol.">
        <title>The Global Catalogue of Microorganisms (GCM) 10K type strain sequencing project: providing services to taxonomists for standard genome sequencing and annotation.</title>
        <authorList>
            <consortium name="The Broad Institute Genomics Platform"/>
            <consortium name="The Broad Institute Genome Sequencing Center for Infectious Disease"/>
            <person name="Wu L."/>
            <person name="Ma J."/>
        </authorList>
    </citation>
    <scope>NUCLEOTIDE SEQUENCE [LARGE SCALE GENOMIC DNA]</scope>
    <source>
        <strain evidence="10">KCTC 42082</strain>
    </source>
</reference>
<dbReference type="PROSITE" id="PS00873">
    <property type="entry name" value="NA_ALANINE_SYMP"/>
    <property type="match status" value="1"/>
</dbReference>
<dbReference type="RefSeq" id="WP_189515721.1">
    <property type="nucleotide sequence ID" value="NZ_BMZM01000001.1"/>
</dbReference>
<keyword evidence="10" id="KW-1185">Reference proteome</keyword>
<organism evidence="9 10">
    <name type="scientific">Kushneria pakistanensis</name>
    <dbReference type="NCBI Taxonomy" id="1508770"/>
    <lineage>
        <taxon>Bacteria</taxon>
        <taxon>Pseudomonadati</taxon>
        <taxon>Pseudomonadota</taxon>
        <taxon>Gammaproteobacteria</taxon>
        <taxon>Oceanospirillales</taxon>
        <taxon>Halomonadaceae</taxon>
        <taxon>Kushneria</taxon>
    </lineage>
</organism>
<dbReference type="PANTHER" id="PTHR30330">
    <property type="entry name" value="AGSS FAMILY TRANSPORTER, SODIUM-ALANINE"/>
    <property type="match status" value="1"/>
</dbReference>
<protein>
    <submittedName>
        <fullName evidence="9">Sodium:alanine symporter</fullName>
    </submittedName>
</protein>
<keyword evidence="6 8" id="KW-1133">Transmembrane helix</keyword>
<keyword evidence="3 8" id="KW-0813">Transport</keyword>
<sequence length="457" mass="48071">MEAVQGLVEGINGVVWGPLMLILLLGVGLYLQIGLKGMPVRNIGRAFALLWQGRAPGEKDSGEISSFNALMTSLSATIGTGNIAGVATAIALGGPGAVFWMWMTALVGMATKYAEAVCAVRYRERDDRGNFVGGPMYYIKNGLGKRYAWLGVLFALFGILASFGIGNTVQANSVADALSTSFSIPTWVTGLVIMVLAGAVILGGIQRISSVAGRLVPFMAVAYLLAGLVVLAINFTAIPEAFWLIIKHAFTPISAAGGFAGAAVAAAIRFGVARGVFSNEAGLGSAPIAHAAAQTNSPVRQGMVAMLGTFIDTIVVCSITALAIVTSGQWLEGDSGASLTSLAFRTALPGPGDYIVAIALAIFAFTTILGWSYYGERCFQYLFGSRAARFYRIAFVLAIPVGAMAHLDFIWLLADTFNALMAIPNLIALALLSPVVFKLTREHFANLNGPSTDRRQQ</sequence>
<keyword evidence="8" id="KW-0769">Symport</keyword>
<evidence type="ECO:0000256" key="6">
    <source>
        <dbReference type="ARBA" id="ARBA00022989"/>
    </source>
</evidence>
<dbReference type="PRINTS" id="PR00175">
    <property type="entry name" value="NAALASMPORT"/>
</dbReference>
<evidence type="ECO:0000313" key="10">
    <source>
        <dbReference type="Proteomes" id="UP000604243"/>
    </source>
</evidence>
<feature type="transmembrane region" description="Helical" evidence="8">
    <location>
        <begin position="186"/>
        <end position="203"/>
    </location>
</feature>
<name>A0ABQ3FF36_9GAMM</name>
<gene>
    <name evidence="9" type="ORF">GCM10010082_10560</name>
</gene>
<feature type="transmembrane region" description="Helical" evidence="8">
    <location>
        <begin position="147"/>
        <end position="166"/>
    </location>
</feature>
<evidence type="ECO:0000256" key="2">
    <source>
        <dbReference type="ARBA" id="ARBA00009261"/>
    </source>
</evidence>
<evidence type="ECO:0000256" key="7">
    <source>
        <dbReference type="ARBA" id="ARBA00023136"/>
    </source>
</evidence>
<feature type="transmembrane region" description="Helical" evidence="8">
    <location>
        <begin position="304"/>
        <end position="325"/>
    </location>
</feature>
<keyword evidence="5 8" id="KW-0812">Transmembrane</keyword>
<evidence type="ECO:0000256" key="4">
    <source>
        <dbReference type="ARBA" id="ARBA00022475"/>
    </source>
</evidence>
<proteinExistence type="inferred from homology"/>
<dbReference type="Proteomes" id="UP000604243">
    <property type="component" value="Unassembled WGS sequence"/>
</dbReference>
<dbReference type="EMBL" id="BMZM01000001">
    <property type="protein sequence ID" value="GHC20533.1"/>
    <property type="molecule type" value="Genomic_DNA"/>
</dbReference>
<comment type="subcellular location">
    <subcellularLocation>
        <location evidence="8">Cell inner membrane</location>
        <topology evidence="8">Multi-pass membrane protein</topology>
    </subcellularLocation>
    <subcellularLocation>
        <location evidence="1">Cell membrane</location>
        <topology evidence="1">Multi-pass membrane protein</topology>
    </subcellularLocation>
</comment>
<dbReference type="Gene3D" id="1.20.1740.10">
    <property type="entry name" value="Amino acid/polyamine transporter I"/>
    <property type="match status" value="1"/>
</dbReference>
<evidence type="ECO:0000256" key="3">
    <source>
        <dbReference type="ARBA" id="ARBA00022448"/>
    </source>
</evidence>
<evidence type="ECO:0000256" key="8">
    <source>
        <dbReference type="RuleBase" id="RU363064"/>
    </source>
</evidence>
<dbReference type="Pfam" id="PF01235">
    <property type="entry name" value="Na_Ala_symp"/>
    <property type="match status" value="1"/>
</dbReference>
<feature type="transmembrane region" description="Helical" evidence="8">
    <location>
        <begin position="354"/>
        <end position="374"/>
    </location>
</feature>
<feature type="transmembrane region" description="Helical" evidence="8">
    <location>
        <begin position="419"/>
        <end position="437"/>
    </location>
</feature>